<protein>
    <submittedName>
        <fullName evidence="3">Efflux transporter outer membrane subunit</fullName>
    </submittedName>
</protein>
<dbReference type="PANTHER" id="PTHR30203:SF29">
    <property type="entry name" value="PROTEIN CYAE"/>
    <property type="match status" value="1"/>
</dbReference>
<evidence type="ECO:0000313" key="4">
    <source>
        <dbReference type="Proteomes" id="UP001165293"/>
    </source>
</evidence>
<evidence type="ECO:0000313" key="3">
    <source>
        <dbReference type="EMBL" id="MCC8362707.1"/>
    </source>
</evidence>
<feature type="signal peptide" evidence="2">
    <location>
        <begin position="1"/>
        <end position="23"/>
    </location>
</feature>
<dbReference type="Gene3D" id="1.20.1600.10">
    <property type="entry name" value="Outer membrane efflux proteins (OEP)"/>
    <property type="match status" value="1"/>
</dbReference>
<dbReference type="RefSeq" id="WP_230526289.1">
    <property type="nucleotide sequence ID" value="NZ_JAJGAK010000001.1"/>
</dbReference>
<organism evidence="3 4">
    <name type="scientific">Noviluteimonas lactosilytica</name>
    <dbReference type="NCBI Taxonomy" id="2888523"/>
    <lineage>
        <taxon>Bacteria</taxon>
        <taxon>Pseudomonadati</taxon>
        <taxon>Pseudomonadota</taxon>
        <taxon>Gammaproteobacteria</taxon>
        <taxon>Lysobacterales</taxon>
        <taxon>Lysobacteraceae</taxon>
        <taxon>Noviluteimonas</taxon>
    </lineage>
</organism>
<evidence type="ECO:0000256" key="2">
    <source>
        <dbReference type="RuleBase" id="RU362097"/>
    </source>
</evidence>
<gene>
    <name evidence="3" type="ORF">LK996_06415</name>
</gene>
<keyword evidence="2" id="KW-0732">Signal</keyword>
<dbReference type="SUPFAM" id="SSF56954">
    <property type="entry name" value="Outer membrane efflux proteins (OEP)"/>
    <property type="match status" value="1"/>
</dbReference>
<dbReference type="InterPro" id="IPR003423">
    <property type="entry name" value="OMP_efflux"/>
</dbReference>
<keyword evidence="4" id="KW-1185">Reference proteome</keyword>
<dbReference type="PROSITE" id="PS51257">
    <property type="entry name" value="PROKAR_LIPOPROTEIN"/>
    <property type="match status" value="1"/>
</dbReference>
<dbReference type="InterPro" id="IPR010131">
    <property type="entry name" value="MdtP/NodT-like"/>
</dbReference>
<dbReference type="EMBL" id="JAJGAK010000001">
    <property type="protein sequence ID" value="MCC8362707.1"/>
    <property type="molecule type" value="Genomic_DNA"/>
</dbReference>
<evidence type="ECO:0000256" key="1">
    <source>
        <dbReference type="ARBA" id="ARBA00007613"/>
    </source>
</evidence>
<dbReference type="Pfam" id="PF02321">
    <property type="entry name" value="OEP"/>
    <property type="match status" value="2"/>
</dbReference>
<comment type="similarity">
    <text evidence="1 2">Belongs to the outer membrane factor (OMF) (TC 1.B.17) family.</text>
</comment>
<dbReference type="Proteomes" id="UP001165293">
    <property type="component" value="Unassembled WGS sequence"/>
</dbReference>
<feature type="chain" id="PRO_5044962784" evidence="2">
    <location>
        <begin position="24"/>
        <end position="476"/>
    </location>
</feature>
<keyword evidence="2" id="KW-1134">Transmembrane beta strand</keyword>
<comment type="subcellular location">
    <subcellularLocation>
        <location evidence="2">Cell outer membrane</location>
        <topology evidence="2">Lipid-anchor</topology>
    </subcellularLocation>
</comment>
<keyword evidence="2" id="KW-0449">Lipoprotein</keyword>
<proteinExistence type="inferred from homology"/>
<dbReference type="PANTHER" id="PTHR30203">
    <property type="entry name" value="OUTER MEMBRANE CATION EFFLUX PROTEIN"/>
    <property type="match status" value="1"/>
</dbReference>
<comment type="caution">
    <text evidence="3">The sequence shown here is derived from an EMBL/GenBank/DDBJ whole genome shotgun (WGS) entry which is preliminary data.</text>
</comment>
<sequence>MSRRRASFGLGLAATLLAGCATAPEPTPDETRADALQHVQVPQAWARQASTAPVEAGWLATFGDPQLDALVIEALAHNPDLAMAAARVEQAEAQVDLAAAQLKPAIGILGRAGSKPVSDLVAMLSGVMLRLAWEIDLWGRLRYQRNAAMAQRDASSADYRFARQSLAASVARAWFVAAETAQQAKLANMMASDAERLVALSNDRMRVGAGSETDVMTARASQANYRDAAQQVELAHRSALRALEILVGRYPAAAIESRADLAPFPGPVPAGMPMDALDRRPDLVAAQRRVAAAFDLVGAAKASFWPGLTLSAGYGRVSREAANLAQSTDQTTASASATAVVPLYTGGQLTGNVRLRTAEQREAVANYARLVLQALNEVESTLDAETTLATREELLRISAEDSRRAAGLTEESYRVGKSDLRDVMNRQLAANAADVALLAVRRERLVRRVDLHLALGGDFVAGTQDDAQASATESTR</sequence>
<dbReference type="Gene3D" id="2.20.200.10">
    <property type="entry name" value="Outer membrane efflux proteins (OEP)"/>
    <property type="match status" value="1"/>
</dbReference>
<name>A0ABS8JGI8_9GAMM</name>
<reference evidence="3" key="1">
    <citation type="submission" date="2021-10" db="EMBL/GenBank/DDBJ databases">
        <authorList>
            <person name="Lyu M."/>
            <person name="Wang X."/>
            <person name="Meng X."/>
            <person name="Xu K."/>
        </authorList>
    </citation>
    <scope>NUCLEOTIDE SEQUENCE</scope>
    <source>
        <strain evidence="3">A6</strain>
    </source>
</reference>
<keyword evidence="2" id="KW-0812">Transmembrane</keyword>
<accession>A0ABS8JGI8</accession>
<keyword evidence="2" id="KW-0564">Palmitate</keyword>
<dbReference type="NCBIfam" id="TIGR01845">
    <property type="entry name" value="outer_NodT"/>
    <property type="match status" value="1"/>
</dbReference>
<keyword evidence="2" id="KW-0472">Membrane</keyword>